<dbReference type="CDD" id="cd06259">
    <property type="entry name" value="YdcF-like"/>
    <property type="match status" value="1"/>
</dbReference>
<proteinExistence type="predicted"/>
<dbReference type="Proteomes" id="UP001275440">
    <property type="component" value="Unassembled WGS sequence"/>
</dbReference>
<evidence type="ECO:0000313" key="1">
    <source>
        <dbReference type="EMBL" id="MDV2476470.1"/>
    </source>
</evidence>
<accession>A0ABU3WR53</accession>
<comment type="caution">
    <text evidence="1">The sequence shown here is derived from an EMBL/GenBank/DDBJ whole genome shotgun (WGS) entry which is preliminary data.</text>
</comment>
<dbReference type="EMBL" id="WBMO01000001">
    <property type="protein sequence ID" value="MDV2476470.1"/>
    <property type="molecule type" value="Genomic_DNA"/>
</dbReference>
<organism evidence="1 2">
    <name type="scientific">Rhodococcus zopfii</name>
    <dbReference type="NCBI Taxonomy" id="43772"/>
    <lineage>
        <taxon>Bacteria</taxon>
        <taxon>Bacillati</taxon>
        <taxon>Actinomycetota</taxon>
        <taxon>Actinomycetes</taxon>
        <taxon>Mycobacteriales</taxon>
        <taxon>Nocardiaceae</taxon>
        <taxon>Rhodococcus</taxon>
    </lineage>
</organism>
<sequence>MLVIASLIAGLPIYVRPQIDPLRPADAIFVLGGDDWRRHALGVELGMEGWAPKVVLSHPDGPGEHWAADNCGRVRPGFELDCFLPDPPTTRGEARELRRLAEQYGWDRVIVVTFLPHISRARFILEHCFDGELIMIASPADLPPWRWASEYVYQTAGFVKAELEPGC</sequence>
<evidence type="ECO:0000313" key="2">
    <source>
        <dbReference type="Proteomes" id="UP001275440"/>
    </source>
</evidence>
<reference evidence="1 2" key="1">
    <citation type="submission" date="2019-10" db="EMBL/GenBank/DDBJ databases">
        <title>Draft Genome Assembly of Rhodococcus zopfii DSM44189.</title>
        <authorList>
            <person name="Sutton J.M."/>
            <person name="Akob D.M."/>
            <person name="Bushman T.J."/>
        </authorList>
    </citation>
    <scope>NUCLEOTIDE SEQUENCE [LARGE SCALE GENOMIC DNA]</scope>
    <source>
        <strain evidence="1 2">DSM 44189</strain>
    </source>
</reference>
<dbReference type="InterPro" id="IPR003848">
    <property type="entry name" value="DUF218"/>
</dbReference>
<keyword evidence="2" id="KW-1185">Reference proteome</keyword>
<name>A0ABU3WR53_9NOCA</name>
<gene>
    <name evidence="1" type="ORF">F8M49_16110</name>
</gene>
<protein>
    <submittedName>
        <fullName evidence="1">YdcF family protein</fullName>
    </submittedName>
</protein>